<dbReference type="SUPFAM" id="SSF53448">
    <property type="entry name" value="Nucleotide-diphospho-sugar transferases"/>
    <property type="match status" value="1"/>
</dbReference>
<dbReference type="RefSeq" id="WP_078831914.1">
    <property type="nucleotide sequence ID" value="NZ_FUWH01000007.1"/>
</dbReference>
<evidence type="ECO:0008006" key="3">
    <source>
        <dbReference type="Google" id="ProtNLM"/>
    </source>
</evidence>
<dbReference type="AlphaFoldDB" id="A0A1T4Q5K9"/>
<evidence type="ECO:0000313" key="1">
    <source>
        <dbReference type="EMBL" id="SJZ98827.1"/>
    </source>
</evidence>
<name>A0A1T4Q5K9_9BACT</name>
<dbReference type="OrthoDB" id="1522454at2"/>
<keyword evidence="2" id="KW-1185">Reference proteome</keyword>
<dbReference type="Proteomes" id="UP000190888">
    <property type="component" value="Unassembled WGS sequence"/>
</dbReference>
<accession>A0A1T4Q5K9</accession>
<dbReference type="InterPro" id="IPR029044">
    <property type="entry name" value="Nucleotide-diphossugar_trans"/>
</dbReference>
<reference evidence="1 2" key="1">
    <citation type="submission" date="2017-02" db="EMBL/GenBank/DDBJ databases">
        <authorList>
            <person name="Peterson S.W."/>
        </authorList>
    </citation>
    <scope>NUCLEOTIDE SEQUENCE [LARGE SCALE GENOMIC DNA]</scope>
    <source>
        <strain evidence="1 2">DSM 22335</strain>
    </source>
</reference>
<gene>
    <name evidence="1" type="ORF">SAMN04488132_107149</name>
</gene>
<sequence length="282" mass="32798">MLKIHAIILALNEENFITAQLDTIYPFCDRISVITQYDRDWYGTAVNTDGTVDIILKYPDPGGKINLVVRRLPDEAAARNMEMLAFNRKSFKGIQTHGNPITAVEAFHNPPDYFWVIDADEIYDQTTIPSILSFLEKKNPRGMRVTGYNYVRTWNRRIPRTTIDFTHFGFVKPGVLFEQRRVVSWNEHRLARLFKMLRLPDWSAFFFGFINCPEQIGVFHHGCWLGDNARIRDKFQKSSHRESIGWEADSVDDIHSEYVPNSNLPINIQKAKWPDNFTEQNG</sequence>
<dbReference type="Gene3D" id="3.90.550.10">
    <property type="entry name" value="Spore Coat Polysaccharide Biosynthesis Protein SpsA, Chain A"/>
    <property type="match status" value="1"/>
</dbReference>
<evidence type="ECO:0000313" key="2">
    <source>
        <dbReference type="Proteomes" id="UP000190888"/>
    </source>
</evidence>
<protein>
    <recommendedName>
        <fullName evidence="3">Glycosyl transferase family 2</fullName>
    </recommendedName>
</protein>
<dbReference type="STRING" id="413434.SAMN04488132_107149"/>
<organism evidence="1 2">
    <name type="scientific">Sediminibacterium ginsengisoli</name>
    <dbReference type="NCBI Taxonomy" id="413434"/>
    <lineage>
        <taxon>Bacteria</taxon>
        <taxon>Pseudomonadati</taxon>
        <taxon>Bacteroidota</taxon>
        <taxon>Chitinophagia</taxon>
        <taxon>Chitinophagales</taxon>
        <taxon>Chitinophagaceae</taxon>
        <taxon>Sediminibacterium</taxon>
    </lineage>
</organism>
<dbReference type="EMBL" id="FUWH01000007">
    <property type="protein sequence ID" value="SJZ98827.1"/>
    <property type="molecule type" value="Genomic_DNA"/>
</dbReference>
<proteinExistence type="predicted"/>